<gene>
    <name evidence="1" type="ORF">METZ01_LOCUS241497</name>
</gene>
<feature type="non-terminal residue" evidence="1">
    <location>
        <position position="464"/>
    </location>
</feature>
<feature type="non-terminal residue" evidence="1">
    <location>
        <position position="1"/>
    </location>
</feature>
<sequence length="464" mass="51747">LRVNSTHWFIVMQNGGDFDAPPCGQINPNDPSSDQRCEIVPEMNTGETFRVIGNVTNRTGTPWIQDPMALQVDLDSNGVFQGSQETGYARVPTMYGGEARFDYNWTWYSQYQASTYGVRVDFTNSEFYFTGNQPNVLAETGAYNNVSVIGTTDLQLNTLPRLYRNQNTTVEARLIDNALQPVKNAPVNWTWSATGVNNYSETDSNGIFKIDLNITESDDLGNFTLQFSFPGSPLLQGSMVNQPMWVVSRTYVELITTTSNLRSSGEVWQFSAKVTDDNSTPALRDPGAALDGNGSEGGIVQVIFEGTSFDSVQHRQVMFELEPNAGDIYDELLLDAQILREDPSSYLPDGFGPVNVILRFQENLPHEGCEQLQEYQLSLQGAWDPCVVIQGSDHYRRVMQYNVDGFSLIGRTTLDVDDQIVYTSEIDPVTGQSIEKPMVVTGQLVDELGSNLTNRNIRVSYEMQ</sequence>
<dbReference type="AlphaFoldDB" id="A0A382HPR5"/>
<accession>A0A382HPR5</accession>
<evidence type="ECO:0000313" key="1">
    <source>
        <dbReference type="EMBL" id="SVB88643.1"/>
    </source>
</evidence>
<name>A0A382HPR5_9ZZZZ</name>
<proteinExistence type="predicted"/>
<protein>
    <submittedName>
        <fullName evidence="1">Uncharacterized protein</fullName>
    </submittedName>
</protein>
<dbReference type="InterPro" id="IPR013783">
    <property type="entry name" value="Ig-like_fold"/>
</dbReference>
<dbReference type="Gene3D" id="2.60.40.10">
    <property type="entry name" value="Immunoglobulins"/>
    <property type="match status" value="1"/>
</dbReference>
<reference evidence="1" key="1">
    <citation type="submission" date="2018-05" db="EMBL/GenBank/DDBJ databases">
        <authorList>
            <person name="Lanie J.A."/>
            <person name="Ng W.-L."/>
            <person name="Kazmierczak K.M."/>
            <person name="Andrzejewski T.M."/>
            <person name="Davidsen T.M."/>
            <person name="Wayne K.J."/>
            <person name="Tettelin H."/>
            <person name="Glass J.I."/>
            <person name="Rusch D."/>
            <person name="Podicherti R."/>
            <person name="Tsui H.-C.T."/>
            <person name="Winkler M.E."/>
        </authorList>
    </citation>
    <scope>NUCLEOTIDE SEQUENCE</scope>
</reference>
<organism evidence="1">
    <name type="scientific">marine metagenome</name>
    <dbReference type="NCBI Taxonomy" id="408172"/>
    <lineage>
        <taxon>unclassified sequences</taxon>
        <taxon>metagenomes</taxon>
        <taxon>ecological metagenomes</taxon>
    </lineage>
</organism>
<dbReference type="EMBL" id="UINC01062228">
    <property type="protein sequence ID" value="SVB88643.1"/>
    <property type="molecule type" value="Genomic_DNA"/>
</dbReference>